<keyword evidence="4" id="KW-0812">Transmembrane</keyword>
<keyword evidence="5" id="KW-0283">Flagellar rotation</keyword>
<reference evidence="8" key="1">
    <citation type="submission" date="2015-10" db="EMBL/GenBank/DDBJ databases">
        <authorList>
            <person name="Gilbert D.G."/>
        </authorList>
    </citation>
    <scope>NUCLEOTIDE SEQUENCE</scope>
</reference>
<gene>
    <name evidence="8" type="ORF">MGWOODY_Tha1382</name>
</gene>
<comment type="subcellular location">
    <subcellularLocation>
        <location evidence="1">Cell membrane</location>
        <topology evidence="1">Single-pass membrane protein</topology>
    </subcellularLocation>
</comment>
<dbReference type="GO" id="GO:0005886">
    <property type="term" value="C:plasma membrane"/>
    <property type="evidence" value="ECO:0007669"/>
    <property type="project" value="UniProtKB-SubCell"/>
</dbReference>
<evidence type="ECO:0000313" key="8">
    <source>
        <dbReference type="EMBL" id="CUS42100.1"/>
    </source>
</evidence>
<keyword evidence="3" id="KW-0145">Chemotaxis</keyword>
<evidence type="ECO:0000256" key="3">
    <source>
        <dbReference type="ARBA" id="ARBA00022500"/>
    </source>
</evidence>
<keyword evidence="8" id="KW-0282">Flagellum</keyword>
<organism evidence="8">
    <name type="scientific">hydrothermal vent metagenome</name>
    <dbReference type="NCBI Taxonomy" id="652676"/>
    <lineage>
        <taxon>unclassified sequences</taxon>
        <taxon>metagenomes</taxon>
        <taxon>ecological metagenomes</taxon>
    </lineage>
</organism>
<evidence type="ECO:0000256" key="2">
    <source>
        <dbReference type="ARBA" id="ARBA00022475"/>
    </source>
</evidence>
<dbReference type="Pfam" id="PF03748">
    <property type="entry name" value="FliL"/>
    <property type="match status" value="1"/>
</dbReference>
<proteinExistence type="predicted"/>
<evidence type="ECO:0000256" key="5">
    <source>
        <dbReference type="ARBA" id="ARBA00022779"/>
    </source>
</evidence>
<dbReference type="GO" id="GO:0071978">
    <property type="term" value="P:bacterial-type flagellum-dependent swarming motility"/>
    <property type="evidence" value="ECO:0007669"/>
    <property type="project" value="TreeGrafter"/>
</dbReference>
<keyword evidence="8" id="KW-0966">Cell projection</keyword>
<protein>
    <submittedName>
        <fullName evidence="8">Flagellar biosynthesis protein FliL</fullName>
    </submittedName>
</protein>
<evidence type="ECO:0000256" key="7">
    <source>
        <dbReference type="ARBA" id="ARBA00023136"/>
    </source>
</evidence>
<keyword evidence="6" id="KW-1133">Transmembrane helix</keyword>
<dbReference type="AlphaFoldDB" id="A0A160TCC9"/>
<keyword evidence="8" id="KW-0969">Cilium</keyword>
<dbReference type="InterPro" id="IPR005503">
    <property type="entry name" value="FliL"/>
</dbReference>
<name>A0A160TCC9_9ZZZZ</name>
<dbReference type="PANTHER" id="PTHR35091:SF2">
    <property type="entry name" value="FLAGELLAR PROTEIN FLIL"/>
    <property type="match status" value="1"/>
</dbReference>
<dbReference type="GO" id="GO:0009425">
    <property type="term" value="C:bacterial-type flagellum basal body"/>
    <property type="evidence" value="ECO:0007669"/>
    <property type="project" value="InterPro"/>
</dbReference>
<accession>A0A160TCC9</accession>
<evidence type="ECO:0000256" key="6">
    <source>
        <dbReference type="ARBA" id="ARBA00022989"/>
    </source>
</evidence>
<dbReference type="PANTHER" id="PTHR35091">
    <property type="entry name" value="FLAGELLAR PROTEIN FLIL"/>
    <property type="match status" value="1"/>
</dbReference>
<sequence>MNWRAVWLWCGLTIAAMMSPLAWAEDAAVDAAEGEGEAAGPQTRYIYMEPAFVVNYGSTGRMKYLRTEVALKVSSAEAAGKVSEHKPYLRNNLVMMFSAQESEIMNSSQGREQLRKLALDEVRAVMEQLEGMPYIDDLYFSNFVVQN</sequence>
<keyword evidence="7" id="KW-0472">Membrane</keyword>
<dbReference type="GO" id="GO:0006935">
    <property type="term" value="P:chemotaxis"/>
    <property type="evidence" value="ECO:0007669"/>
    <property type="project" value="UniProtKB-KW"/>
</dbReference>
<dbReference type="EMBL" id="CZQC01000061">
    <property type="protein sequence ID" value="CUS42100.1"/>
    <property type="molecule type" value="Genomic_DNA"/>
</dbReference>
<keyword evidence="2" id="KW-1003">Cell membrane</keyword>
<evidence type="ECO:0000256" key="1">
    <source>
        <dbReference type="ARBA" id="ARBA00004162"/>
    </source>
</evidence>
<evidence type="ECO:0000256" key="4">
    <source>
        <dbReference type="ARBA" id="ARBA00022692"/>
    </source>
</evidence>